<reference evidence="1 2" key="1">
    <citation type="submission" date="2019-03" db="EMBL/GenBank/DDBJ databases">
        <title>Primorskyibacter sp. SS33 isolated from sediments.</title>
        <authorList>
            <person name="Xunke S."/>
        </authorList>
    </citation>
    <scope>NUCLEOTIDE SEQUENCE [LARGE SCALE GENOMIC DNA]</scope>
    <source>
        <strain evidence="1 2">SS33</strain>
    </source>
</reference>
<dbReference type="Proteomes" id="UP000295701">
    <property type="component" value="Unassembled WGS sequence"/>
</dbReference>
<protein>
    <submittedName>
        <fullName evidence="1">Spheroidene monooxygenase</fullName>
    </submittedName>
</protein>
<comment type="caution">
    <text evidence="1">The sequence shown here is derived from an EMBL/GenBank/DDBJ whole genome shotgun (WGS) entry which is preliminary data.</text>
</comment>
<evidence type="ECO:0000313" key="1">
    <source>
        <dbReference type="EMBL" id="TDL75242.1"/>
    </source>
</evidence>
<keyword evidence="1" id="KW-0503">Monooxygenase</keyword>
<gene>
    <name evidence="1" type="ORF">E2L08_15120</name>
</gene>
<organism evidence="1 2">
    <name type="scientific">Palleronia sediminis</name>
    <dbReference type="NCBI Taxonomy" id="2547833"/>
    <lineage>
        <taxon>Bacteria</taxon>
        <taxon>Pseudomonadati</taxon>
        <taxon>Pseudomonadota</taxon>
        <taxon>Alphaproteobacteria</taxon>
        <taxon>Rhodobacterales</taxon>
        <taxon>Roseobacteraceae</taxon>
        <taxon>Palleronia</taxon>
    </lineage>
</organism>
<accession>A0A4R5ZYE1</accession>
<dbReference type="NCBIfam" id="NF045923">
    <property type="entry name" value="SpheroidMoxCrtARhod"/>
    <property type="match status" value="1"/>
</dbReference>
<keyword evidence="1" id="KW-0560">Oxidoreductase</keyword>
<name>A0A4R5ZYE1_9RHOB</name>
<dbReference type="InterPro" id="IPR049574">
    <property type="entry name" value="CrtA-like"/>
</dbReference>
<keyword evidence="2" id="KW-1185">Reference proteome</keyword>
<evidence type="ECO:0000313" key="2">
    <source>
        <dbReference type="Proteomes" id="UP000295701"/>
    </source>
</evidence>
<dbReference type="GO" id="GO:0004497">
    <property type="term" value="F:monooxygenase activity"/>
    <property type="evidence" value="ECO:0007669"/>
    <property type="project" value="UniProtKB-KW"/>
</dbReference>
<sequence length="246" mass="27703">MLSDWIYTFRRCGMQTVTLTLHRFDRVAVRPWVVAQMGLSRLDMARLPGCTFWKLCGTGSGAGFSPRPNWSTWAILACWEDRAAAEAGLAAQPYRRWAARADAVRTIVLEPAQARGQWSGRTPFAPDGNRPIEGPVAALTRATIRPRHLARFWARVPDIHEAILSDMNVTFRIGLGEVPWLHQVTFSIWPDARTMADFARADGPHMRAVRAVRAGDWFSEELYARFAVIEMRGAWPDETSDLPRAA</sequence>
<proteinExistence type="predicted"/>
<dbReference type="EMBL" id="SNAA01000021">
    <property type="protein sequence ID" value="TDL75242.1"/>
    <property type="molecule type" value="Genomic_DNA"/>
</dbReference>
<dbReference type="AlphaFoldDB" id="A0A4R5ZYE1"/>
<dbReference type="CDD" id="cd21650">
    <property type="entry name" value="CrtA-like"/>
    <property type="match status" value="1"/>
</dbReference>
<dbReference type="OrthoDB" id="1122317at2"/>